<evidence type="ECO:0000313" key="4">
    <source>
        <dbReference type="EMBL" id="RUQ74285.1"/>
    </source>
</evidence>
<evidence type="ECO:0000313" key="5">
    <source>
        <dbReference type="Proteomes" id="UP000280346"/>
    </source>
</evidence>
<evidence type="ECO:0000259" key="3">
    <source>
        <dbReference type="Pfam" id="PF08239"/>
    </source>
</evidence>
<dbReference type="InterPro" id="IPR003646">
    <property type="entry name" value="SH3-like_bac-type"/>
</dbReference>
<dbReference type="Pfam" id="PF08239">
    <property type="entry name" value="SH3_3"/>
    <property type="match status" value="2"/>
</dbReference>
<reference evidence="4 5" key="1">
    <citation type="submission" date="2018-12" db="EMBL/GenBank/DDBJ databases">
        <authorList>
            <person name="Yang Y."/>
        </authorList>
    </citation>
    <scope>NUCLEOTIDE SEQUENCE [LARGE SCALE GENOMIC DNA]</scope>
    <source>
        <strain evidence="4 5">GSF71</strain>
    </source>
</reference>
<keyword evidence="2" id="KW-0732">Signal</keyword>
<gene>
    <name evidence="4" type="ORF">EJ913_06705</name>
</gene>
<dbReference type="AlphaFoldDB" id="A0A3S0V2S5"/>
<feature type="chain" id="PRO_5018667342" evidence="2">
    <location>
        <begin position="36"/>
        <end position="301"/>
    </location>
</feature>
<dbReference type="OrthoDB" id="7301525at2"/>
<sequence length="301" mass="31140">MAWTDRPTRRRSRPWALLAGAALLAAMALPWPDAAAQKPNERFTPLPAPTVSLPRLTPSGNVQVQGLAPGAALRPAPVVTPLLSAIQGPGAPPTATPPQPAARTEPVPPPSAPPMAAPEKPAPEKPSTSPRTATATVVTTAGVRLRAAPKSGARVLDTVERGETLEAFGPPADGWVRVGRGGRPLGYIAADHLAETGAGKADHPASGRYAKAAPEDRGCALPDDLPGETRRPLLPAGTVARVLADANLRVAPACDAKVEDVLERGERVTVQDSTGSWYRVGREGRSLGYVGAALLVPVKGR</sequence>
<organism evidence="4 5">
    <name type="scientific">Azospirillum doebereinerae</name>
    <dbReference type="NCBI Taxonomy" id="92933"/>
    <lineage>
        <taxon>Bacteria</taxon>
        <taxon>Pseudomonadati</taxon>
        <taxon>Pseudomonadota</taxon>
        <taxon>Alphaproteobacteria</taxon>
        <taxon>Rhodospirillales</taxon>
        <taxon>Azospirillaceae</taxon>
        <taxon>Azospirillum</taxon>
    </lineage>
</organism>
<dbReference type="Gene3D" id="2.30.30.40">
    <property type="entry name" value="SH3 Domains"/>
    <property type="match status" value="2"/>
</dbReference>
<protein>
    <submittedName>
        <fullName evidence="4">SH3 domain-containing protein</fullName>
    </submittedName>
</protein>
<feature type="domain" description="SH3b" evidence="3">
    <location>
        <begin position="245"/>
        <end position="295"/>
    </location>
</feature>
<evidence type="ECO:0000256" key="1">
    <source>
        <dbReference type="SAM" id="MobiDB-lite"/>
    </source>
</evidence>
<feature type="region of interest" description="Disordered" evidence="1">
    <location>
        <begin position="84"/>
        <end position="140"/>
    </location>
</feature>
<proteinExistence type="predicted"/>
<comment type="caution">
    <text evidence="4">The sequence shown here is derived from an EMBL/GenBank/DDBJ whole genome shotgun (WGS) entry which is preliminary data.</text>
</comment>
<name>A0A3S0V2S5_9PROT</name>
<evidence type="ECO:0000256" key="2">
    <source>
        <dbReference type="SAM" id="SignalP"/>
    </source>
</evidence>
<keyword evidence="5" id="KW-1185">Reference proteome</keyword>
<feature type="compositionally biased region" description="Pro residues" evidence="1">
    <location>
        <begin position="90"/>
        <end position="116"/>
    </location>
</feature>
<feature type="domain" description="SH3b" evidence="3">
    <location>
        <begin position="142"/>
        <end position="193"/>
    </location>
</feature>
<accession>A0A3S0V2S5</accession>
<feature type="compositionally biased region" description="Low complexity" evidence="1">
    <location>
        <begin position="125"/>
        <end position="140"/>
    </location>
</feature>
<dbReference type="Proteomes" id="UP000280346">
    <property type="component" value="Unassembled WGS sequence"/>
</dbReference>
<feature type="signal peptide" evidence="2">
    <location>
        <begin position="1"/>
        <end position="35"/>
    </location>
</feature>
<dbReference type="EMBL" id="RZIJ01000004">
    <property type="protein sequence ID" value="RUQ74285.1"/>
    <property type="molecule type" value="Genomic_DNA"/>
</dbReference>